<dbReference type="EMBL" id="SORE01000001">
    <property type="protein sequence ID" value="TDY54715.1"/>
    <property type="molecule type" value="Genomic_DNA"/>
</dbReference>
<accession>A0A4R8M0D2</accession>
<organism evidence="1 2">
    <name type="scientific">Paraburkholderia rhizosphaerae</name>
    <dbReference type="NCBI Taxonomy" id="480658"/>
    <lineage>
        <taxon>Bacteria</taxon>
        <taxon>Pseudomonadati</taxon>
        <taxon>Pseudomonadota</taxon>
        <taxon>Betaproteobacteria</taxon>
        <taxon>Burkholderiales</taxon>
        <taxon>Burkholderiaceae</taxon>
        <taxon>Paraburkholderia</taxon>
    </lineage>
</organism>
<dbReference type="RefSeq" id="WP_134189747.1">
    <property type="nucleotide sequence ID" value="NZ_JBHLUW010000027.1"/>
</dbReference>
<reference evidence="1 2" key="1">
    <citation type="submission" date="2019-03" db="EMBL/GenBank/DDBJ databases">
        <title>Genomic Encyclopedia of Type Strains, Phase III (KMG-III): the genomes of soil and plant-associated and newly described type strains.</title>
        <authorList>
            <person name="Whitman W."/>
        </authorList>
    </citation>
    <scope>NUCLEOTIDE SEQUENCE [LARGE SCALE GENOMIC DNA]</scope>
    <source>
        <strain evidence="1 2">LMG 29544</strain>
    </source>
</reference>
<dbReference type="AlphaFoldDB" id="A0A4R8M0D2"/>
<protein>
    <submittedName>
        <fullName evidence="1">Uncharacterized protein</fullName>
    </submittedName>
</protein>
<sequence>MNWFDFHEFTKWAPLPGGYRLFLPTRADFELFAAFVRLWFPDVGVGAASCPTWVLDACRNAYDALCARWLGRDV</sequence>
<evidence type="ECO:0000313" key="1">
    <source>
        <dbReference type="EMBL" id="TDY54715.1"/>
    </source>
</evidence>
<evidence type="ECO:0000313" key="2">
    <source>
        <dbReference type="Proteomes" id="UP000295509"/>
    </source>
</evidence>
<gene>
    <name evidence="1" type="ORF">BX592_101171</name>
</gene>
<dbReference type="OrthoDB" id="6849174at2"/>
<name>A0A4R8M0D2_9BURK</name>
<keyword evidence="2" id="KW-1185">Reference proteome</keyword>
<dbReference type="Proteomes" id="UP000295509">
    <property type="component" value="Unassembled WGS sequence"/>
</dbReference>
<comment type="caution">
    <text evidence="1">The sequence shown here is derived from an EMBL/GenBank/DDBJ whole genome shotgun (WGS) entry which is preliminary data.</text>
</comment>
<proteinExistence type="predicted"/>